<dbReference type="Gene3D" id="3.30.70.1230">
    <property type="entry name" value="Nucleotide cyclase"/>
    <property type="match status" value="1"/>
</dbReference>
<dbReference type="GO" id="GO:0005524">
    <property type="term" value="F:ATP binding"/>
    <property type="evidence" value="ECO:0007669"/>
    <property type="project" value="InterPro"/>
</dbReference>
<dbReference type="Gene3D" id="6.10.250.780">
    <property type="match status" value="1"/>
</dbReference>
<evidence type="ECO:0000313" key="18">
    <source>
        <dbReference type="RefSeq" id="XP_029639457.2"/>
    </source>
</evidence>
<evidence type="ECO:0000256" key="5">
    <source>
        <dbReference type="ARBA" id="ARBA00022729"/>
    </source>
</evidence>
<dbReference type="SUPFAM" id="SSF55073">
    <property type="entry name" value="Nucleotide cyclase"/>
    <property type="match status" value="1"/>
</dbReference>
<comment type="subcellular location">
    <subcellularLocation>
        <location evidence="2">Cell membrane</location>
        <topology evidence="2">Single-pass type I membrane protein</topology>
    </subcellularLocation>
</comment>
<dbReference type="PROSITE" id="PS50011">
    <property type="entry name" value="PROTEIN_KINASE_DOM"/>
    <property type="match status" value="1"/>
</dbReference>
<dbReference type="PANTHER" id="PTHR11920:SF494">
    <property type="entry name" value="ATRIAL NATRIURETIC PEPTIDE RECEPTOR 2"/>
    <property type="match status" value="1"/>
</dbReference>
<dbReference type="SMART" id="SM00044">
    <property type="entry name" value="CYCc"/>
    <property type="match status" value="1"/>
</dbReference>
<dbReference type="InterPro" id="IPR029787">
    <property type="entry name" value="Nucleotide_cyclase"/>
</dbReference>
<dbReference type="Pfam" id="PF07714">
    <property type="entry name" value="PK_Tyr_Ser-Thr"/>
    <property type="match status" value="1"/>
</dbReference>
<keyword evidence="12" id="KW-0456">Lyase</keyword>
<dbReference type="GO" id="GO:0004383">
    <property type="term" value="F:guanylate cyclase activity"/>
    <property type="evidence" value="ECO:0007669"/>
    <property type="project" value="UniProtKB-EC"/>
</dbReference>
<evidence type="ECO:0000256" key="9">
    <source>
        <dbReference type="ARBA" id="ARBA00023136"/>
    </source>
</evidence>
<feature type="transmembrane region" description="Helical" evidence="14">
    <location>
        <begin position="7"/>
        <end position="28"/>
    </location>
</feature>
<evidence type="ECO:0000259" key="15">
    <source>
        <dbReference type="PROSITE" id="PS50011"/>
    </source>
</evidence>
<keyword evidence="10" id="KW-0675">Receptor</keyword>
<dbReference type="Pfam" id="PF01094">
    <property type="entry name" value="ANF_receptor"/>
    <property type="match status" value="1"/>
</dbReference>
<dbReference type="Proteomes" id="UP000515154">
    <property type="component" value="Linkage group LG7"/>
</dbReference>
<dbReference type="Gene3D" id="3.40.50.2300">
    <property type="match status" value="3"/>
</dbReference>
<dbReference type="InterPro" id="IPR050401">
    <property type="entry name" value="Cyclic_nucleotide_synthase"/>
</dbReference>
<keyword evidence="8" id="KW-0342">GTP-binding</keyword>
<dbReference type="GO" id="GO:0005886">
    <property type="term" value="C:plasma membrane"/>
    <property type="evidence" value="ECO:0007669"/>
    <property type="project" value="UniProtKB-SubCell"/>
</dbReference>
<dbReference type="AlphaFoldDB" id="A0A6P7SM06"/>
<evidence type="ECO:0000259" key="16">
    <source>
        <dbReference type="PROSITE" id="PS50125"/>
    </source>
</evidence>
<dbReference type="FunFam" id="3.40.50.2300:FF:000153">
    <property type="entry name" value="Guanylate cyclase"/>
    <property type="match status" value="1"/>
</dbReference>
<dbReference type="InterPro" id="IPR000719">
    <property type="entry name" value="Prot_kinase_dom"/>
</dbReference>
<name>A0A6P7SM06_9MOLL</name>
<evidence type="ECO:0000256" key="3">
    <source>
        <dbReference type="ARBA" id="ARBA00012202"/>
    </source>
</evidence>
<dbReference type="PRINTS" id="PR00255">
    <property type="entry name" value="NATPEPTIDER"/>
</dbReference>
<organism evidence="17 18">
    <name type="scientific">Octopus sinensis</name>
    <name type="common">East Asian common octopus</name>
    <dbReference type="NCBI Taxonomy" id="2607531"/>
    <lineage>
        <taxon>Eukaryota</taxon>
        <taxon>Metazoa</taxon>
        <taxon>Spiralia</taxon>
        <taxon>Lophotrochozoa</taxon>
        <taxon>Mollusca</taxon>
        <taxon>Cephalopoda</taxon>
        <taxon>Coleoidea</taxon>
        <taxon>Octopodiformes</taxon>
        <taxon>Octopoda</taxon>
        <taxon>Incirrata</taxon>
        <taxon>Octopodidae</taxon>
        <taxon>Octopus</taxon>
    </lineage>
</organism>
<dbReference type="SUPFAM" id="SSF53822">
    <property type="entry name" value="Periplasmic binding protein-like I"/>
    <property type="match status" value="1"/>
</dbReference>
<evidence type="ECO:0000313" key="17">
    <source>
        <dbReference type="Proteomes" id="UP000515154"/>
    </source>
</evidence>
<dbReference type="GO" id="GO:0035556">
    <property type="term" value="P:intracellular signal transduction"/>
    <property type="evidence" value="ECO:0007669"/>
    <property type="project" value="InterPro"/>
</dbReference>
<evidence type="ECO:0000256" key="13">
    <source>
        <dbReference type="ARBA" id="ARBA00023293"/>
    </source>
</evidence>
<dbReference type="GO" id="GO:0001653">
    <property type="term" value="F:peptide receptor activity"/>
    <property type="evidence" value="ECO:0007669"/>
    <property type="project" value="TreeGrafter"/>
</dbReference>
<sequence length="1077" mass="121451">MDSSMSYWSIVIALNWFFHGTLSITTVLPTVNNNNTNNTNNIDTSSDTIEIKVGVLGLDYEGYPFSIPRIGPAIEQGIERVNNEMLNSSFKLTPVIKVYGHYCATSKAPGMAAELFYHDKIVAFLGPACTYAVEPTSLMASYWNIPLITGLGDNGKFKNKTIYTTMTRMSFCQCRIRRVLASVFRYYHWKNVSLIYDVSDANSDVLGNTLKDGLVKSGFEPNVISFNGIFNTSLGYYLRSASSRSRIILLIVPGETKRKFLLEAYNMGYIDGQYVFIDIVMFLFDGEYVGNHDWKRMDGQDIIAKKAFEALLRVSLYIQYGEKWDEFEKNVKEVAQRKYNFTFGEEKANYLIGTFYDSAILYGYALNETLESGGNIRNSTDITRRMWNRNFTGITGEVVIDDNGDRESSFSILDMNPITGKFQVVGHYLANKPYYEPVPDVKIHWPGNLLEPPPNEPRCGFLGDNPACIKRQGIPIYVYILLAVFGIGLLLMIVGFIVNRRNQEKKNMEAMGWRIDLSEIKFGTTKLRSGASVNFCGSQISAQSSKSKIASIVSENQIFIQTAIYKGAPVAVKRLPFPDVVLSKPLIRELNEIRRTHHQNLVHFIGACIEKGAVLILNEYCNKGSLHDLFANETVTLDQDLRISFIKDLVKGMIFLHDSDIKSHGRLTSSNCVIDGRFVLKVSDYGLGQLYKQNIYPPKFSEEYKKLLWRAPEHLRSTMPVRGSQKGDVYSVGIIMQEILYECLPFESESSTLTEEEIVSRVEAGLKPPFRPTLETPSEFFCELIQKCWRENPDDRPDLKIILNIIKSKNKGKDKDIMETLLGRMEMYASNLQSLVDERTVQLETERKKLETLLHQILPSSIANQLKLGKPVEPESFDCVSVFFSDIVGYTDLSFSSTPLEITTLLNDLYSAFDSVLENFDVYKVETIGDAYMVASGLPIRNGKKHAGEIGRMSLQLLQKVSTFVVKHRPKEVLKLRIGIHSGPCVAGVVGVKMPRYCLIGDTVNTASRMESTGEALKIHCSAMTKQLLDEIGGFFIELRGDIDVKGKGIMKTYWLKGEQDVNTEKPDPYCLTPPSE</sequence>
<dbReference type="InterPro" id="IPR001170">
    <property type="entry name" value="ANPR/GUC"/>
</dbReference>
<dbReference type="GO" id="GO:0005525">
    <property type="term" value="F:GTP binding"/>
    <property type="evidence" value="ECO:0007669"/>
    <property type="project" value="UniProtKB-KW"/>
</dbReference>
<keyword evidence="11" id="KW-0325">Glycoprotein</keyword>
<dbReference type="PANTHER" id="PTHR11920">
    <property type="entry name" value="GUANYLYL CYCLASE"/>
    <property type="match status" value="1"/>
</dbReference>
<keyword evidence="7 14" id="KW-1133">Transmembrane helix</keyword>
<keyword evidence="9 14" id="KW-0472">Membrane</keyword>
<feature type="domain" description="Protein kinase" evidence="15">
    <location>
        <begin position="535"/>
        <end position="821"/>
    </location>
</feature>
<dbReference type="InterPro" id="IPR028082">
    <property type="entry name" value="Peripla_BP_I"/>
</dbReference>
<evidence type="ECO:0000256" key="2">
    <source>
        <dbReference type="ARBA" id="ARBA00004251"/>
    </source>
</evidence>
<dbReference type="GO" id="GO:0004672">
    <property type="term" value="F:protein kinase activity"/>
    <property type="evidence" value="ECO:0007669"/>
    <property type="project" value="InterPro"/>
</dbReference>
<dbReference type="GO" id="GO:0004016">
    <property type="term" value="F:adenylate cyclase activity"/>
    <property type="evidence" value="ECO:0007669"/>
    <property type="project" value="TreeGrafter"/>
</dbReference>
<evidence type="ECO:0000256" key="14">
    <source>
        <dbReference type="SAM" id="Phobius"/>
    </source>
</evidence>
<keyword evidence="6" id="KW-0547">Nucleotide-binding</keyword>
<reference evidence="18" key="1">
    <citation type="submission" date="2025-08" db="UniProtKB">
        <authorList>
            <consortium name="RefSeq"/>
        </authorList>
    </citation>
    <scope>IDENTIFICATION</scope>
</reference>
<accession>A0A6P7SM06</accession>
<feature type="transmembrane region" description="Helical" evidence="14">
    <location>
        <begin position="476"/>
        <end position="498"/>
    </location>
</feature>
<dbReference type="Gene3D" id="1.10.510.10">
    <property type="entry name" value="Transferase(Phosphotransferase) domain 1"/>
    <property type="match status" value="1"/>
</dbReference>
<keyword evidence="4 14" id="KW-0812">Transmembrane</keyword>
<evidence type="ECO:0000256" key="10">
    <source>
        <dbReference type="ARBA" id="ARBA00023170"/>
    </source>
</evidence>
<dbReference type="GO" id="GO:0007168">
    <property type="term" value="P:receptor guanylyl cyclase signaling pathway"/>
    <property type="evidence" value="ECO:0007669"/>
    <property type="project" value="TreeGrafter"/>
</dbReference>
<dbReference type="EC" id="4.6.1.2" evidence="3"/>
<protein>
    <recommendedName>
        <fullName evidence="3">guanylate cyclase</fullName>
        <ecNumber evidence="3">4.6.1.2</ecNumber>
    </recommendedName>
</protein>
<gene>
    <name evidence="18" type="primary">LOC115214401</name>
</gene>
<dbReference type="KEGG" id="osn:115214401"/>
<keyword evidence="13" id="KW-0141">cGMP biosynthesis</keyword>
<dbReference type="InterPro" id="IPR001828">
    <property type="entry name" value="ANF_lig-bd_rcpt"/>
</dbReference>
<evidence type="ECO:0000256" key="11">
    <source>
        <dbReference type="ARBA" id="ARBA00023180"/>
    </source>
</evidence>
<dbReference type="SUPFAM" id="SSF56112">
    <property type="entry name" value="Protein kinase-like (PK-like)"/>
    <property type="match status" value="1"/>
</dbReference>
<evidence type="ECO:0000256" key="4">
    <source>
        <dbReference type="ARBA" id="ARBA00022692"/>
    </source>
</evidence>
<dbReference type="InterPro" id="IPR001054">
    <property type="entry name" value="A/G_cyclase"/>
</dbReference>
<evidence type="ECO:0000256" key="1">
    <source>
        <dbReference type="ARBA" id="ARBA00001436"/>
    </source>
</evidence>
<evidence type="ECO:0000256" key="6">
    <source>
        <dbReference type="ARBA" id="ARBA00022741"/>
    </source>
</evidence>
<dbReference type="InterPro" id="IPR001245">
    <property type="entry name" value="Ser-Thr/Tyr_kinase_cat_dom"/>
</dbReference>
<dbReference type="RefSeq" id="XP_029639457.2">
    <property type="nucleotide sequence ID" value="XM_029783597.2"/>
</dbReference>
<evidence type="ECO:0000256" key="7">
    <source>
        <dbReference type="ARBA" id="ARBA00022989"/>
    </source>
</evidence>
<evidence type="ECO:0000256" key="12">
    <source>
        <dbReference type="ARBA" id="ARBA00023239"/>
    </source>
</evidence>
<dbReference type="CDD" id="cd07302">
    <property type="entry name" value="CHD"/>
    <property type="match status" value="1"/>
</dbReference>
<feature type="domain" description="Guanylate cyclase" evidence="16">
    <location>
        <begin position="881"/>
        <end position="1011"/>
    </location>
</feature>
<dbReference type="PROSITE" id="PS50125">
    <property type="entry name" value="GUANYLATE_CYCLASE_2"/>
    <property type="match status" value="1"/>
</dbReference>
<comment type="catalytic activity">
    <reaction evidence="1">
        <text>GTP = 3',5'-cyclic GMP + diphosphate</text>
        <dbReference type="Rhea" id="RHEA:13665"/>
        <dbReference type="ChEBI" id="CHEBI:33019"/>
        <dbReference type="ChEBI" id="CHEBI:37565"/>
        <dbReference type="ChEBI" id="CHEBI:57746"/>
        <dbReference type="EC" id="4.6.1.2"/>
    </reaction>
</comment>
<dbReference type="Pfam" id="PF00211">
    <property type="entry name" value="Guanylate_cyc"/>
    <property type="match status" value="1"/>
</dbReference>
<dbReference type="InterPro" id="IPR011009">
    <property type="entry name" value="Kinase-like_dom_sf"/>
</dbReference>
<keyword evidence="17" id="KW-1185">Reference proteome</keyword>
<dbReference type="FunFam" id="3.30.70.1230:FF:000004">
    <property type="entry name" value="Guanylate cyclase"/>
    <property type="match status" value="1"/>
</dbReference>
<dbReference type="CDD" id="cd06352">
    <property type="entry name" value="PBP1_NPR_GC-like"/>
    <property type="match status" value="1"/>
</dbReference>
<evidence type="ECO:0000256" key="8">
    <source>
        <dbReference type="ARBA" id="ARBA00023134"/>
    </source>
</evidence>
<keyword evidence="5" id="KW-0732">Signal</keyword>
<proteinExistence type="predicted"/>